<accession>A0AAE3HEE6</accession>
<proteinExistence type="predicted"/>
<reference evidence="1" key="1">
    <citation type="submission" date="2022-07" db="EMBL/GenBank/DDBJ databases">
        <title>Enhanced cultured diversity of the mouse gut microbiota enables custom-made synthetic communities.</title>
        <authorList>
            <person name="Afrizal A."/>
        </authorList>
    </citation>
    <scope>NUCLEOTIDE SEQUENCE</scope>
    <source>
        <strain evidence="1">DSM 28593</strain>
    </source>
</reference>
<evidence type="ECO:0008006" key="3">
    <source>
        <dbReference type="Google" id="ProtNLM"/>
    </source>
</evidence>
<name>A0AAE3HEE6_9FIRM</name>
<keyword evidence="2" id="KW-1185">Reference proteome</keyword>
<sequence length="137" mass="15700">MIKLVCGGKGSGKTKKMIALANQAAEETKGHIIFVDNRESSVFDLHRGIRFLNIDEFFVKSLKDFFGFINGLVAGNYDIDGIYVDNLLDVRENDLDDLENFLKDLLKICEKYQVHFVFSTNYEGEHIPDLLKEYVMI</sequence>
<evidence type="ECO:0000313" key="1">
    <source>
        <dbReference type="EMBL" id="MCR1897583.1"/>
    </source>
</evidence>
<dbReference type="RefSeq" id="WP_257528986.1">
    <property type="nucleotide sequence ID" value="NZ_JANKAS010000001.1"/>
</dbReference>
<gene>
    <name evidence="1" type="ORF">NSA47_01080</name>
</gene>
<dbReference type="AlphaFoldDB" id="A0AAE3HEE6"/>
<dbReference type="InterPro" id="IPR027417">
    <property type="entry name" value="P-loop_NTPase"/>
</dbReference>
<dbReference type="EMBL" id="JANKAS010000001">
    <property type="protein sequence ID" value="MCR1897583.1"/>
    <property type="molecule type" value="Genomic_DNA"/>
</dbReference>
<protein>
    <recommendedName>
        <fullName evidence="3">Twitching motility protein PilT</fullName>
    </recommendedName>
</protein>
<organism evidence="1 2">
    <name type="scientific">Irregularibacter muris</name>
    <dbReference type="NCBI Taxonomy" id="1796619"/>
    <lineage>
        <taxon>Bacteria</taxon>
        <taxon>Bacillati</taxon>
        <taxon>Bacillota</taxon>
        <taxon>Clostridia</taxon>
        <taxon>Eubacteriales</taxon>
        <taxon>Eubacteriaceae</taxon>
        <taxon>Irregularibacter</taxon>
    </lineage>
</organism>
<evidence type="ECO:0000313" key="2">
    <source>
        <dbReference type="Proteomes" id="UP001205748"/>
    </source>
</evidence>
<comment type="caution">
    <text evidence="1">The sequence shown here is derived from an EMBL/GenBank/DDBJ whole genome shotgun (WGS) entry which is preliminary data.</text>
</comment>
<dbReference type="SUPFAM" id="SSF52540">
    <property type="entry name" value="P-loop containing nucleoside triphosphate hydrolases"/>
    <property type="match status" value="1"/>
</dbReference>
<dbReference type="Proteomes" id="UP001205748">
    <property type="component" value="Unassembled WGS sequence"/>
</dbReference>